<keyword evidence="6" id="KW-0227">DNA damage</keyword>
<evidence type="ECO:0000256" key="9">
    <source>
        <dbReference type="ARBA" id="ARBA00022840"/>
    </source>
</evidence>
<gene>
    <name evidence="16" type="ORF">NEZAVI_LOCUS10109</name>
</gene>
<feature type="domain" description="Helicase C-terminal" evidence="15">
    <location>
        <begin position="700"/>
        <end position="914"/>
    </location>
</feature>
<dbReference type="SMART" id="SM00487">
    <property type="entry name" value="DEXDc"/>
    <property type="match status" value="2"/>
</dbReference>
<dbReference type="InterPro" id="IPR001650">
    <property type="entry name" value="Helicase_C-like"/>
</dbReference>
<keyword evidence="9" id="KW-0067">ATP-binding</keyword>
<dbReference type="FunFam" id="2.60.40.150:FF:000004">
    <property type="entry name" value="RNA helicase, activating signal cointegrator 1"/>
    <property type="match status" value="1"/>
</dbReference>
<keyword evidence="7" id="KW-0378">Hydrolase</keyword>
<feature type="domain" description="Helicase ATP-binding" evidence="14">
    <location>
        <begin position="482"/>
        <end position="665"/>
    </location>
</feature>
<evidence type="ECO:0000256" key="2">
    <source>
        <dbReference type="ARBA" id="ARBA00004514"/>
    </source>
</evidence>
<dbReference type="Gene3D" id="1.10.3380.10">
    <property type="entry name" value="Sec63 N-terminal domain-like domain"/>
    <property type="match status" value="2"/>
</dbReference>
<dbReference type="InterPro" id="IPR003593">
    <property type="entry name" value="AAA+_ATPase"/>
</dbReference>
<dbReference type="Gene3D" id="1.10.150.20">
    <property type="entry name" value="5' to 3' exonuclease, C-terminal subdomain"/>
    <property type="match status" value="1"/>
</dbReference>
<dbReference type="Pfam" id="PF00270">
    <property type="entry name" value="DEAD"/>
    <property type="match status" value="2"/>
</dbReference>
<keyword evidence="4" id="KW-0677">Repeat</keyword>
<feature type="domain" description="Helicase ATP-binding" evidence="14">
    <location>
        <begin position="1331"/>
        <end position="1506"/>
    </location>
</feature>
<dbReference type="InterPro" id="IPR035892">
    <property type="entry name" value="C2_domain_sf"/>
</dbReference>
<evidence type="ECO:0000256" key="6">
    <source>
        <dbReference type="ARBA" id="ARBA00022763"/>
    </source>
</evidence>
<dbReference type="PANTHER" id="PTHR47961:SF13">
    <property type="entry name" value="ACTIVATING SIGNAL COINTEGRATOR 1 COMPLEX SUBUNIT 3"/>
    <property type="match status" value="1"/>
</dbReference>
<dbReference type="Pfam" id="PF23445">
    <property type="entry name" value="WHD_SNRNP200"/>
    <property type="match status" value="2"/>
</dbReference>
<feature type="domain" description="Helicase C-terminal" evidence="15">
    <location>
        <begin position="1539"/>
        <end position="1747"/>
    </location>
</feature>
<dbReference type="SUPFAM" id="SSF158702">
    <property type="entry name" value="Sec63 N-terminal domain-like"/>
    <property type="match status" value="2"/>
</dbReference>
<dbReference type="FunFam" id="3.40.50.300:FF:000198">
    <property type="entry name" value="Activating signal cointegrator 1 complex subunit"/>
    <property type="match status" value="1"/>
</dbReference>
<name>A0A9P0MQH7_NEZVI</name>
<dbReference type="FunFam" id="2.60.40.150:FF:000113">
    <property type="entry name" value="activating signal cointegrator 1 complex subunit 3"/>
    <property type="match status" value="1"/>
</dbReference>
<dbReference type="CDD" id="cd18795">
    <property type="entry name" value="SF2_C_Ski2"/>
    <property type="match status" value="2"/>
</dbReference>
<dbReference type="SUPFAM" id="SSF81296">
    <property type="entry name" value="E set domains"/>
    <property type="match status" value="1"/>
</dbReference>
<evidence type="ECO:0000256" key="10">
    <source>
        <dbReference type="ARBA" id="ARBA00023204"/>
    </source>
</evidence>
<dbReference type="Pfam" id="PF26582">
    <property type="entry name" value="ASCC3_N"/>
    <property type="match status" value="1"/>
</dbReference>
<dbReference type="InterPro" id="IPR036388">
    <property type="entry name" value="WH-like_DNA-bd_sf"/>
</dbReference>
<dbReference type="Pfam" id="PF02889">
    <property type="entry name" value="Sec63"/>
    <property type="match status" value="2"/>
</dbReference>
<dbReference type="OrthoDB" id="5575at2759"/>
<dbReference type="Gene3D" id="3.40.50.300">
    <property type="entry name" value="P-loop containing nucleotide triphosphate hydrolases"/>
    <property type="match status" value="4"/>
</dbReference>
<dbReference type="EMBL" id="OV725081">
    <property type="protein sequence ID" value="CAH1400990.1"/>
    <property type="molecule type" value="Genomic_DNA"/>
</dbReference>
<reference evidence="16" key="1">
    <citation type="submission" date="2022-01" db="EMBL/GenBank/DDBJ databases">
        <authorList>
            <person name="King R."/>
        </authorList>
    </citation>
    <scope>NUCLEOTIDE SEQUENCE</scope>
</reference>
<dbReference type="InterPro" id="IPR058856">
    <property type="entry name" value="ASCC3_N"/>
</dbReference>
<dbReference type="FunFam" id="3.40.50.300:FF:000062">
    <property type="entry name" value="U5 small nuclear ribonucleoprotein helicase"/>
    <property type="match status" value="1"/>
</dbReference>
<dbReference type="InterPro" id="IPR014756">
    <property type="entry name" value="Ig_E-set"/>
</dbReference>
<dbReference type="FunFam" id="1.10.10.10:FF:000024">
    <property type="entry name" value="U5 small nuclear ribonucleoprotein helicase"/>
    <property type="match status" value="1"/>
</dbReference>
<dbReference type="GO" id="GO:0003676">
    <property type="term" value="F:nucleic acid binding"/>
    <property type="evidence" value="ECO:0007669"/>
    <property type="project" value="InterPro"/>
</dbReference>
<evidence type="ECO:0000256" key="7">
    <source>
        <dbReference type="ARBA" id="ARBA00022801"/>
    </source>
</evidence>
<keyword evidence="12" id="KW-0539">Nucleus</keyword>
<keyword evidence="3" id="KW-0963">Cytoplasm</keyword>
<dbReference type="InterPro" id="IPR036390">
    <property type="entry name" value="WH_DNA-bd_sf"/>
</dbReference>
<evidence type="ECO:0000259" key="14">
    <source>
        <dbReference type="PROSITE" id="PS51192"/>
    </source>
</evidence>
<evidence type="ECO:0000256" key="11">
    <source>
        <dbReference type="ARBA" id="ARBA00023235"/>
    </source>
</evidence>
<dbReference type="FunFam" id="1.10.3380.10:FF:000001">
    <property type="entry name" value="U5 small nuclear ribonucleoprotein helicase"/>
    <property type="match status" value="1"/>
</dbReference>
<dbReference type="InterPro" id="IPR014001">
    <property type="entry name" value="Helicase_ATP-bd"/>
</dbReference>
<keyword evidence="11" id="KW-0413">Isomerase</keyword>
<dbReference type="Gene3D" id="1.10.10.10">
    <property type="entry name" value="Winged helix-like DNA-binding domain superfamily/Winged helix DNA-binding domain"/>
    <property type="match status" value="2"/>
</dbReference>
<organism evidence="16 17">
    <name type="scientific">Nezara viridula</name>
    <name type="common">Southern green stink bug</name>
    <name type="synonym">Cimex viridulus</name>
    <dbReference type="NCBI Taxonomy" id="85310"/>
    <lineage>
        <taxon>Eukaryota</taxon>
        <taxon>Metazoa</taxon>
        <taxon>Ecdysozoa</taxon>
        <taxon>Arthropoda</taxon>
        <taxon>Hexapoda</taxon>
        <taxon>Insecta</taxon>
        <taxon>Pterygota</taxon>
        <taxon>Neoptera</taxon>
        <taxon>Paraneoptera</taxon>
        <taxon>Hemiptera</taxon>
        <taxon>Heteroptera</taxon>
        <taxon>Panheteroptera</taxon>
        <taxon>Pentatomomorpha</taxon>
        <taxon>Pentatomoidea</taxon>
        <taxon>Pentatomidae</taxon>
        <taxon>Pentatominae</taxon>
        <taxon>Nezara</taxon>
    </lineage>
</organism>
<dbReference type="PIRSF" id="PIRSF039073">
    <property type="entry name" value="BRR2"/>
    <property type="match status" value="1"/>
</dbReference>
<evidence type="ECO:0000256" key="4">
    <source>
        <dbReference type="ARBA" id="ARBA00022737"/>
    </source>
</evidence>
<dbReference type="GO" id="GO:0016787">
    <property type="term" value="F:hydrolase activity"/>
    <property type="evidence" value="ECO:0007669"/>
    <property type="project" value="UniProtKB-KW"/>
</dbReference>
<dbReference type="SUPFAM" id="SSF46785">
    <property type="entry name" value="Winged helix' DNA-binding domain"/>
    <property type="match status" value="2"/>
</dbReference>
<keyword evidence="10" id="KW-0234">DNA repair</keyword>
<sequence>MDGLMTAFDCKQYSGIETKPLPRLTRYLRSFTRLEPRKDLIDNTSVKPLERHNKFSWPDLKKIIEGHSCLSPQVSKDLSHLQELAKTISGGEQKIVDETAVFLFRLFMDKKKALNKHCTLIKQLYGNVTFTTVNQICSVVNQVVDELTDECIDKIKRGFENKSDDERQNEKSLWGGHIIFNPPTKWIPPDTSFLTDLNQQKNIIENFSMAYNKPVEKELSEEKGLYTKSWMIKEVQKCFPAGNPIGVSNEEFCDSIIEMLNCPKSTDELQNDLFDFLGYDNFELTLLLLEHRKDIAMISKLENEKKLLLKPLGNSTERKREGYISQVTVKSQEEKQLEKLARKEEKKFSKHGTIKENAQEEEKFDPLELRNKRIAALSNQNTWATQEKKKPSEPKDAYPHVYDSMKTAQSQTGYISGSRIMLPEDVKRVDNKQYEEVDIPVSSPGPLSVGNTLIPISSLDTYGKLAFSGITHLNRIQSVVFPTAYNTNENLLICAPTGAGKTNIALLTVMHTIRQNIVNDIIKKDQFKIVYVAPMKALAAEMTANFNKKLGCLGLSVRELTGDMQLTKNEILQTQMIVTTPEKWDVVTRKGTGDVALTRLVKLLIIDEVHLLHGDRGPVVEALVARTLRQVESSQTMIRIVGLSATLPNYIDVARFLRVNPHVGLFYFDSRFRPVPLRQTFIGVKATKALQQMADMDMVCYDKVVEMVRKGHQVMVFVHARNATVRTANVLLEMARQKGDIGSFTPENSAALTGGLQAFSKAKSKQLAELFNAGFSVHHAGLFRPDRSLVEKYFGLGMIKVLVCTSTLAWGVNLPAHAVIIRGTEIYDAKHGSFIDLGILDVLQIFGRAGRPQFDTSGHGIIITSHNKLSHYLSLLTNQFPIESNFINFLADNLNAEISLGTISNVNEAVEWLSYTYLFVRMRINPLVYGMTVQDVMDDPRLEERRRELITIAAKALDKARMIRFNIRTDDLAITDLGRIASNFYIKYDTVEVFNDMMNNVMSESEILAMVSHAQEFHQLKVRDDEMDELENLCDICEYEVAGGKENLHGKVNILIQSFLARQRVNSFSLMSDLSYITQNAVRIMRALFEINLRSNNSLLAGKLHQMALMMEHQQWQWETPLRQFTVLTHDIIEKIEKRDLSVQAIREMDSREIGIFLRNTKMATIVKKSAFEFPLLELSASLHPITRTILRVRLQITPDFKWNDKVHGKSSEAYWVWIEDPVDTNIYHSEYFLITRRQVIHKETQELVMTMPLVEPMPSQYMIKVTNDHWLGCTNVLPINVHNLILPESHPPHTELLDLQPLPVKALEKKEFESLYKFTHFNPIQTQIFHCLYHTDSNVLVGAPTGSGKTIMAEIAMFRVFRKYPGCKVVYVAPLKALVRERIEDWKIRIEQNLKRHVVELTGDVTPDVQAIKQADVIVTTPEKWDGISRSWQTRGYVKEVALIVLDEVHLLGEDRGPVLEVIVSRTNFISAHTERPIRIVALSTALANARDLANWLGIKEMGLYNFRPSVRPVPLEVHIHGFPGKHYCPRMATMNRPVFQAILTHSPSQPSMVFVSSRRQTRLTALDLIAYLAGEDNPKMWMHTSEQEMDQIIATIKDSNLRLTLAFGIGIHHAGLQERDRKTVEELFVNQRIQVLIATGTLAWGVNLPAHLVIVKGTEYYDGKTKRYVDMPITDVLQMMGRAGRPQYDNQGISVILVHDVKKNFYRRFLYEPFPVESHLLQVLPDHLSAEIVAGTIKTKQEALDYLTWTYFFRRLLKNPTFYGLESLEAKDVNSYLSHLVDKTLLTLYYAGCVTLEEDERTLSTTSMGRIAAYYYLAYQTMTQLRENLSHSLTLEKCLFVMCHVYEYSQLPVRHNEENLNGELAKQCPWPVDPLQLDSAHIKTYLLLQSHFSRLELPSTDYYTDLKSVLDQAIRVLQGMIDVCGECGWLATTLRLQQLMQMLIQGRWLSDSPLTTLPCVEPYMAQSLHSKPKGNLPAAVHAATGGYSNVASIFSPELDEGQIDQVYRTLKCLPILRVGMRITGEGIESGSSQNRDVLLSSEEYTLNVTLERLNPPMERRAYTPKFHKPKTEGWFVTLGNIESGELLAMRRVTFQQRKTNVPLLFCAPARPGPAIFTLYILSDTYLGLDQQYDLRVSIKESRLCRQVTNNDDEMSIDEKY</sequence>
<dbReference type="InterPro" id="IPR004179">
    <property type="entry name" value="Sec63-dom"/>
</dbReference>
<dbReference type="SUPFAM" id="SSF52540">
    <property type="entry name" value="P-loop containing nucleoside triphosphate hydrolases"/>
    <property type="match status" value="3"/>
</dbReference>
<dbReference type="Pfam" id="PF00271">
    <property type="entry name" value="Helicase_C"/>
    <property type="match status" value="2"/>
</dbReference>
<dbReference type="CDD" id="cd18020">
    <property type="entry name" value="DEXHc_ASCC3_1"/>
    <property type="match status" value="1"/>
</dbReference>
<evidence type="ECO:0000256" key="1">
    <source>
        <dbReference type="ARBA" id="ARBA00004324"/>
    </source>
</evidence>
<dbReference type="SMART" id="SM00382">
    <property type="entry name" value="AAA"/>
    <property type="match status" value="2"/>
</dbReference>
<dbReference type="Gene3D" id="2.60.40.150">
    <property type="entry name" value="C2 domain"/>
    <property type="match status" value="2"/>
</dbReference>
<keyword evidence="17" id="KW-1185">Reference proteome</keyword>
<dbReference type="FunFam" id="3.40.50.300:FF:000102">
    <property type="entry name" value="RNA helicase, activating signal cointegrator 1"/>
    <property type="match status" value="1"/>
</dbReference>
<dbReference type="PANTHER" id="PTHR47961">
    <property type="entry name" value="DNA POLYMERASE THETA, PUTATIVE (AFU_ORTHOLOGUE AFUA_1G05260)-RELATED"/>
    <property type="match status" value="1"/>
</dbReference>
<comment type="subcellular location">
    <subcellularLocation>
        <location evidence="2">Cytoplasm</location>
        <location evidence="2">Cytosol</location>
    </subcellularLocation>
    <subcellularLocation>
        <location evidence="1">Nucleus speckle</location>
    </subcellularLocation>
</comment>
<dbReference type="GO" id="GO:0005524">
    <property type="term" value="F:ATP binding"/>
    <property type="evidence" value="ECO:0007669"/>
    <property type="project" value="UniProtKB-KW"/>
</dbReference>
<dbReference type="GO" id="GO:0004386">
    <property type="term" value="F:helicase activity"/>
    <property type="evidence" value="ECO:0007669"/>
    <property type="project" value="UniProtKB-KW"/>
</dbReference>
<dbReference type="PROSITE" id="PS51192">
    <property type="entry name" value="HELICASE_ATP_BIND_1"/>
    <property type="match status" value="2"/>
</dbReference>
<evidence type="ECO:0000256" key="12">
    <source>
        <dbReference type="ARBA" id="ARBA00023242"/>
    </source>
</evidence>
<evidence type="ECO:0000256" key="13">
    <source>
        <dbReference type="ARBA" id="ARBA00054527"/>
    </source>
</evidence>
<keyword evidence="5" id="KW-0547">Nucleotide-binding</keyword>
<dbReference type="GO" id="GO:0180022">
    <property type="term" value="C:RQC-trigger complex"/>
    <property type="evidence" value="ECO:0007669"/>
    <property type="project" value="UniProtKB-ARBA"/>
</dbReference>
<keyword evidence="8" id="KW-0347">Helicase</keyword>
<dbReference type="FunFam" id="1.10.10.10:FF:000012">
    <property type="entry name" value="U5 small nuclear ribonucleoprotein helicase"/>
    <property type="match status" value="1"/>
</dbReference>
<evidence type="ECO:0000256" key="3">
    <source>
        <dbReference type="ARBA" id="ARBA00022490"/>
    </source>
</evidence>
<dbReference type="InterPro" id="IPR027417">
    <property type="entry name" value="P-loop_NTPase"/>
</dbReference>
<dbReference type="CDD" id="cd18022">
    <property type="entry name" value="DEXHc_ASCC3_2"/>
    <property type="match status" value="1"/>
</dbReference>
<dbReference type="InterPro" id="IPR050474">
    <property type="entry name" value="Hel308_SKI2-like"/>
</dbReference>
<evidence type="ECO:0000256" key="8">
    <source>
        <dbReference type="ARBA" id="ARBA00022806"/>
    </source>
</evidence>
<dbReference type="FunFam" id="1.10.3380.10:FF:000002">
    <property type="entry name" value="Activating signal cointegrator 1 complex subunit 3"/>
    <property type="match status" value="1"/>
</dbReference>
<dbReference type="InterPro" id="IPR057842">
    <property type="entry name" value="WH_MER3"/>
</dbReference>
<protein>
    <recommendedName>
        <fullName evidence="18">Activating signal cointegrator 1 complex subunit 3</fullName>
    </recommendedName>
</protein>
<evidence type="ECO:0008006" key="18">
    <source>
        <dbReference type="Google" id="ProtNLM"/>
    </source>
</evidence>
<comment type="function">
    <text evidence="13">Catalyzes the ATP-dependent unwinding of U4/U6 RNA duplices, an essential step in the assembly of a catalytically active spliceosome. Plays a role in pre-mRNA splicing.</text>
</comment>
<dbReference type="GO" id="GO:0005737">
    <property type="term" value="C:cytoplasm"/>
    <property type="evidence" value="ECO:0007669"/>
    <property type="project" value="UniProtKB-SubCell"/>
</dbReference>
<evidence type="ECO:0000313" key="16">
    <source>
        <dbReference type="EMBL" id="CAH1400990.1"/>
    </source>
</evidence>
<dbReference type="SMART" id="SM00490">
    <property type="entry name" value="HELICc"/>
    <property type="match status" value="2"/>
</dbReference>
<dbReference type="FunFam" id="3.40.50.300:FF:000231">
    <property type="entry name" value="Activating signal cointegrator 1 complex subunit 3"/>
    <property type="match status" value="1"/>
</dbReference>
<proteinExistence type="predicted"/>
<dbReference type="Proteomes" id="UP001152798">
    <property type="component" value="Chromosome 5"/>
</dbReference>
<evidence type="ECO:0000256" key="5">
    <source>
        <dbReference type="ARBA" id="ARBA00022741"/>
    </source>
</evidence>
<evidence type="ECO:0000313" key="17">
    <source>
        <dbReference type="Proteomes" id="UP001152798"/>
    </source>
</evidence>
<dbReference type="InterPro" id="IPR011545">
    <property type="entry name" value="DEAD/DEAH_box_helicase_dom"/>
</dbReference>
<dbReference type="SMART" id="SM00973">
    <property type="entry name" value="Sec63"/>
    <property type="match status" value="2"/>
</dbReference>
<accession>A0A9P0MQH7</accession>
<evidence type="ECO:0000259" key="15">
    <source>
        <dbReference type="PROSITE" id="PS51194"/>
    </source>
</evidence>
<dbReference type="PROSITE" id="PS51194">
    <property type="entry name" value="HELICASE_CTER"/>
    <property type="match status" value="2"/>
</dbReference>